<organism evidence="1 2">
    <name type="scientific">Aulographum hederae CBS 113979</name>
    <dbReference type="NCBI Taxonomy" id="1176131"/>
    <lineage>
        <taxon>Eukaryota</taxon>
        <taxon>Fungi</taxon>
        <taxon>Dikarya</taxon>
        <taxon>Ascomycota</taxon>
        <taxon>Pezizomycotina</taxon>
        <taxon>Dothideomycetes</taxon>
        <taxon>Pleosporomycetidae</taxon>
        <taxon>Aulographales</taxon>
        <taxon>Aulographaceae</taxon>
    </lineage>
</organism>
<dbReference type="Gene3D" id="3.10.450.50">
    <property type="match status" value="1"/>
</dbReference>
<reference evidence="1" key="1">
    <citation type="journal article" date="2020" name="Stud. Mycol.">
        <title>101 Dothideomycetes genomes: a test case for predicting lifestyles and emergence of pathogens.</title>
        <authorList>
            <person name="Haridas S."/>
            <person name="Albert R."/>
            <person name="Binder M."/>
            <person name="Bloem J."/>
            <person name="Labutti K."/>
            <person name="Salamov A."/>
            <person name="Andreopoulos B."/>
            <person name="Baker S."/>
            <person name="Barry K."/>
            <person name="Bills G."/>
            <person name="Bluhm B."/>
            <person name="Cannon C."/>
            <person name="Castanera R."/>
            <person name="Culley D."/>
            <person name="Daum C."/>
            <person name="Ezra D."/>
            <person name="Gonzalez J."/>
            <person name="Henrissat B."/>
            <person name="Kuo A."/>
            <person name="Liang C."/>
            <person name="Lipzen A."/>
            <person name="Lutzoni F."/>
            <person name="Magnuson J."/>
            <person name="Mondo S."/>
            <person name="Nolan M."/>
            <person name="Ohm R."/>
            <person name="Pangilinan J."/>
            <person name="Park H.-J."/>
            <person name="Ramirez L."/>
            <person name="Alfaro M."/>
            <person name="Sun H."/>
            <person name="Tritt A."/>
            <person name="Yoshinaga Y."/>
            <person name="Zwiers L.-H."/>
            <person name="Turgeon B."/>
            <person name="Goodwin S."/>
            <person name="Spatafora J."/>
            <person name="Crous P."/>
            <person name="Grigoriev I."/>
        </authorList>
    </citation>
    <scope>NUCLEOTIDE SEQUENCE</scope>
    <source>
        <strain evidence="1">CBS 113979</strain>
    </source>
</reference>
<dbReference type="SUPFAM" id="SSF54427">
    <property type="entry name" value="NTF2-like"/>
    <property type="match status" value="1"/>
</dbReference>
<dbReference type="InterPro" id="IPR032710">
    <property type="entry name" value="NTF2-like_dom_sf"/>
</dbReference>
<name>A0A6G1GWW5_9PEZI</name>
<gene>
    <name evidence="1" type="ORF">K402DRAFT_394997</name>
</gene>
<dbReference type="EMBL" id="ML977163">
    <property type="protein sequence ID" value="KAF1985302.1"/>
    <property type="molecule type" value="Genomic_DNA"/>
</dbReference>
<dbReference type="AlphaFoldDB" id="A0A6G1GWW5"/>
<evidence type="ECO:0000313" key="2">
    <source>
        <dbReference type="Proteomes" id="UP000800041"/>
    </source>
</evidence>
<dbReference type="Proteomes" id="UP000800041">
    <property type="component" value="Unassembled WGS sequence"/>
</dbReference>
<evidence type="ECO:0000313" key="1">
    <source>
        <dbReference type="EMBL" id="KAF1985302.1"/>
    </source>
</evidence>
<sequence>MISDPTVSNLTREDIEKWLLGFHAASKTLDADHWVNNYFTTDCTLQYGNMPIQRGLDSTRKYFAGAFPKFSKMEHEIVYFDYLAPRIYQKAAIRYIIEGDSEDQEIEIPGFGMFELKKEMDEIKCCVAEVYLDPSPLAERVKEQFDGHKLTG</sequence>
<protein>
    <recommendedName>
        <fullName evidence="3">SnoaL-like domain-containing protein</fullName>
    </recommendedName>
</protein>
<proteinExistence type="predicted"/>
<evidence type="ECO:0008006" key="3">
    <source>
        <dbReference type="Google" id="ProtNLM"/>
    </source>
</evidence>
<accession>A0A6G1GWW5</accession>
<dbReference type="OrthoDB" id="9983368at2759"/>
<keyword evidence="2" id="KW-1185">Reference proteome</keyword>